<name>A0A914HPD0_GLORO</name>
<dbReference type="SMART" id="SM00088">
    <property type="entry name" value="PINT"/>
    <property type="match status" value="1"/>
</dbReference>
<dbReference type="AlphaFoldDB" id="A0A914HPD0"/>
<dbReference type="InterPro" id="IPR011990">
    <property type="entry name" value="TPR-like_helical_dom_sf"/>
</dbReference>
<dbReference type="SUPFAM" id="SSF48452">
    <property type="entry name" value="TPR-like"/>
    <property type="match status" value="1"/>
</dbReference>
<dbReference type="Gene3D" id="1.25.40.570">
    <property type="match status" value="1"/>
</dbReference>
<dbReference type="InterPro" id="IPR050871">
    <property type="entry name" value="26S_Proteasome/COP9_Components"/>
</dbReference>
<dbReference type="SMART" id="SM00753">
    <property type="entry name" value="PAM"/>
    <property type="match status" value="1"/>
</dbReference>
<proteinExistence type="predicted"/>
<accession>A0A914HPD0</accession>
<evidence type="ECO:0000313" key="3">
    <source>
        <dbReference type="WBParaSite" id="Gr19_v10_g3413.t1"/>
    </source>
</evidence>
<feature type="domain" description="PCI" evidence="1">
    <location>
        <begin position="133"/>
        <end position="302"/>
    </location>
</feature>
<dbReference type="InterPro" id="IPR000717">
    <property type="entry name" value="PCI_dom"/>
</dbReference>
<sequence length="333" mass="37839">MTASLHQIRAQPDWTADKCKEQIEVAKRENRTFQRQTLQAQLVHLLNKEHKYNESIQLASQLVRELKKVDDKDLLVDAQLEESIAYYHLSNYTKARAELVSARTIASSKYTPPAIQARLDLQSGILHAADDRDFKTAYSYFFEAFQAFDSVNEPALAQQALKYMLLSKVMLDQADEVHSIMAGKTAAKYAKTETEAMHAIAEAAKKRSLAEFNEAIKKYKDVLEKDPVVKQHFGNIQDTMFEKELSRLIQPYSCVQMEHIAKCVGLDRAKVERRLSQMLLDKKFSGCLQGDGLLVIYAQEAPDRTYELAVDTVRAMGEVVDGLYDRAKKIKAI</sequence>
<dbReference type="PROSITE" id="PS50250">
    <property type="entry name" value="PCI"/>
    <property type="match status" value="1"/>
</dbReference>
<reference evidence="3" key="1">
    <citation type="submission" date="2022-11" db="UniProtKB">
        <authorList>
            <consortium name="WormBaseParasite"/>
        </authorList>
    </citation>
    <scope>IDENTIFICATION</scope>
</reference>
<dbReference type="Proteomes" id="UP000887572">
    <property type="component" value="Unplaced"/>
</dbReference>
<organism evidence="2 3">
    <name type="scientific">Globodera rostochiensis</name>
    <name type="common">Golden nematode worm</name>
    <name type="synonym">Heterodera rostochiensis</name>
    <dbReference type="NCBI Taxonomy" id="31243"/>
    <lineage>
        <taxon>Eukaryota</taxon>
        <taxon>Metazoa</taxon>
        <taxon>Ecdysozoa</taxon>
        <taxon>Nematoda</taxon>
        <taxon>Chromadorea</taxon>
        <taxon>Rhabditida</taxon>
        <taxon>Tylenchina</taxon>
        <taxon>Tylenchomorpha</taxon>
        <taxon>Tylenchoidea</taxon>
        <taxon>Heteroderidae</taxon>
        <taxon>Heteroderinae</taxon>
        <taxon>Globodera</taxon>
    </lineage>
</organism>
<dbReference type="PANTHER" id="PTHR10678">
    <property type="entry name" value="26S PROTEASOME NON-ATPASE REGULATORY SUBUNIT 11/COP9 SIGNALOSOME COMPLEX SUBUNIT 2"/>
    <property type="match status" value="1"/>
</dbReference>
<dbReference type="Pfam" id="PF18503">
    <property type="entry name" value="RPN6_C_helix"/>
    <property type="match status" value="1"/>
</dbReference>
<protein>
    <submittedName>
        <fullName evidence="3">PCI domain-containing protein</fullName>
    </submittedName>
</protein>
<dbReference type="Pfam" id="PF01399">
    <property type="entry name" value="PCI"/>
    <property type="match status" value="1"/>
</dbReference>
<evidence type="ECO:0000313" key="2">
    <source>
        <dbReference type="Proteomes" id="UP000887572"/>
    </source>
</evidence>
<dbReference type="InterPro" id="IPR040780">
    <property type="entry name" value="Rpn6_C_helix"/>
</dbReference>
<dbReference type="InterPro" id="IPR036390">
    <property type="entry name" value="WH_DNA-bd_sf"/>
</dbReference>
<dbReference type="SUPFAM" id="SSF46785">
    <property type="entry name" value="Winged helix' DNA-binding domain"/>
    <property type="match status" value="1"/>
</dbReference>
<keyword evidence="2" id="KW-1185">Reference proteome</keyword>
<evidence type="ECO:0000259" key="1">
    <source>
        <dbReference type="PROSITE" id="PS50250"/>
    </source>
</evidence>
<dbReference type="WBParaSite" id="Gr19_v10_g3413.t1">
    <property type="protein sequence ID" value="Gr19_v10_g3413.t1"/>
    <property type="gene ID" value="Gr19_v10_g3413"/>
</dbReference>